<sequence>MILFHMTLKNYYKQFNNLNSMLFKLNCSNKQHIFRSTKSNSSILIAKQNSKINLASSYLLKKKINYRFISRKFWQKFINQYWQETLFISTNNILSDYYTNKLKSSGLLLYKGNQYKKFLSHFSKDLISGKVQVSFRQNNINLPLVYVNNDKYIKYIWRKGLNWYIYNFFSRYSFIKNYLLKDKSIPLMKKVEINIVPLFAIVNQNNQLIVAESSNKIATYKYLFGPLKNLYEKLVEKQNYVGLLFINPHDALEYKKYSISKYLFLYNSSLNLFISKLSLYYKLLYSSLYNTDFRLIPDLKEVSNMIYKYQYYKNVQLDTSQKYGRTYFQGQPIYRIRPVQVINLHTGYKSELDYFYNFNKNKSSVRCHVIFLNYKTALLAWNKFKKDYPHYKMSSNPPIYVSNLENFLKLKVEKNHIPHIIIPSLETYNLLFSQISLNSSWSIAKILQSWILYVKNLCQRLIWSLISRNPII</sequence>
<proteinExistence type="predicted"/>
<dbReference type="GeneID" id="33355424"/>
<evidence type="ECO:0000313" key="1">
    <source>
        <dbReference type="EMBL" id="ARW62249.1"/>
    </source>
</evidence>
<accession>A0A1Z1M8F3</accession>
<evidence type="ECO:0008006" key="2">
    <source>
        <dbReference type="Google" id="ProtNLM"/>
    </source>
</evidence>
<dbReference type="RefSeq" id="YP_009393687.1">
    <property type="nucleotide sequence ID" value="NC_035269.1"/>
</dbReference>
<name>A0A1Z1M8F3_9FLOR</name>
<dbReference type="EMBL" id="MF101422">
    <property type="protein sequence ID" value="ARW62249.1"/>
    <property type="molecule type" value="Genomic_DNA"/>
</dbReference>
<keyword evidence="1" id="KW-0150">Chloroplast</keyword>
<protein>
    <recommendedName>
        <fullName evidence="2">Ycf80</fullName>
    </recommendedName>
</protein>
<gene>
    <name evidence="1" type="primary">ycf80</name>
</gene>
<organism evidence="1">
    <name type="scientific">Caloglossa beccarii</name>
    <dbReference type="NCBI Taxonomy" id="131038"/>
    <lineage>
        <taxon>Eukaryota</taxon>
        <taxon>Rhodophyta</taxon>
        <taxon>Florideophyceae</taxon>
        <taxon>Rhodymeniophycidae</taxon>
        <taxon>Ceramiales</taxon>
        <taxon>Delesseriaceae</taxon>
        <taxon>Caloglossa</taxon>
    </lineage>
</organism>
<keyword evidence="1" id="KW-0934">Plastid</keyword>
<geneLocation type="chloroplast" evidence="1"/>
<reference evidence="1" key="1">
    <citation type="journal article" date="2017" name="J. Phycol.">
        <title>Analysis of chloroplast genomes and a supermatrix inform reclassification of the Rhodomelaceae (Rhodophyta).</title>
        <authorList>
            <person name="Diaz-Tapia P."/>
            <person name="Maggs C.A."/>
            <person name="West J.A."/>
            <person name="Verbruggen H."/>
        </authorList>
    </citation>
    <scope>NUCLEOTIDE SEQUENCE</scope>
    <source>
        <strain evidence="1">JW4523</strain>
    </source>
</reference>
<dbReference type="AlphaFoldDB" id="A0A1Z1M8F3"/>